<evidence type="ECO:0000256" key="10">
    <source>
        <dbReference type="ARBA" id="ARBA00022968"/>
    </source>
</evidence>
<dbReference type="GO" id="GO:0070006">
    <property type="term" value="F:metalloaminopeptidase activity"/>
    <property type="evidence" value="ECO:0007669"/>
    <property type="project" value="TreeGrafter"/>
</dbReference>
<keyword evidence="21" id="KW-1185">Reference proteome</keyword>
<keyword evidence="9 17" id="KW-0862">Zinc</keyword>
<evidence type="ECO:0000313" key="21">
    <source>
        <dbReference type="Proteomes" id="UP000000311"/>
    </source>
</evidence>
<dbReference type="SUPFAM" id="SSF55486">
    <property type="entry name" value="Metalloproteases ('zincins'), catalytic domain"/>
    <property type="match status" value="1"/>
</dbReference>
<evidence type="ECO:0000256" key="13">
    <source>
        <dbReference type="ARBA" id="ARBA00023136"/>
    </source>
</evidence>
<dbReference type="InterPro" id="IPR045357">
    <property type="entry name" value="Aminopeptidase_N-like_N"/>
</dbReference>
<dbReference type="InterPro" id="IPR014782">
    <property type="entry name" value="Peptidase_M1_dom"/>
</dbReference>
<dbReference type="STRING" id="104421.E2AWZ7"/>
<organism evidence="21">
    <name type="scientific">Camponotus floridanus</name>
    <name type="common">Florida carpenter ant</name>
    <dbReference type="NCBI Taxonomy" id="104421"/>
    <lineage>
        <taxon>Eukaryota</taxon>
        <taxon>Metazoa</taxon>
        <taxon>Ecdysozoa</taxon>
        <taxon>Arthropoda</taxon>
        <taxon>Hexapoda</taxon>
        <taxon>Insecta</taxon>
        <taxon>Pterygota</taxon>
        <taxon>Neoptera</taxon>
        <taxon>Endopterygota</taxon>
        <taxon>Hymenoptera</taxon>
        <taxon>Apocrita</taxon>
        <taxon>Aculeata</taxon>
        <taxon>Formicoidea</taxon>
        <taxon>Formicidae</taxon>
        <taxon>Formicinae</taxon>
        <taxon>Camponotus</taxon>
    </lineage>
</organism>
<evidence type="ECO:0000256" key="12">
    <source>
        <dbReference type="ARBA" id="ARBA00023049"/>
    </source>
</evidence>
<feature type="binding site" evidence="17">
    <location>
        <position position="326"/>
    </location>
    <ligand>
        <name>Zn(2+)</name>
        <dbReference type="ChEBI" id="CHEBI:29105"/>
        <note>catalytic</note>
    </ligand>
</feature>
<dbReference type="GO" id="GO:0098552">
    <property type="term" value="C:side of membrane"/>
    <property type="evidence" value="ECO:0007669"/>
    <property type="project" value="UniProtKB-KW"/>
</dbReference>
<feature type="active site" description="Proton acceptor" evidence="16">
    <location>
        <position position="304"/>
    </location>
</feature>
<evidence type="ECO:0000256" key="1">
    <source>
        <dbReference type="ARBA" id="ARBA00004606"/>
    </source>
</evidence>
<evidence type="ECO:0000313" key="20">
    <source>
        <dbReference type="EMBL" id="EFN62042.1"/>
    </source>
</evidence>
<accession>E2AWZ7</accession>
<dbReference type="GO" id="GO:0043171">
    <property type="term" value="P:peptide catabolic process"/>
    <property type="evidence" value="ECO:0007669"/>
    <property type="project" value="TreeGrafter"/>
</dbReference>
<keyword evidence="4" id="KW-0336">GPI-anchor</keyword>
<dbReference type="Pfam" id="PF01433">
    <property type="entry name" value="Peptidase_M1"/>
    <property type="match status" value="1"/>
</dbReference>
<keyword evidence="10" id="KW-0735">Signal-anchor</keyword>
<sequence length="380" mass="43774">NYRLPANVVPVHYNIKLIPYIVEDNFTFEGESNINITIRHVTQTLSLHVLELTINETETSLFDNNGIIYTPAMYNYDNITQILVLNFNDELSPGNYILKMRYVGILHNDLQGFFISSYINEEGNDVWLAATHFEPTYARRAFPCWDEPALKATFDISIKHHRNYTVLSNMPIRKQLDDGNKNSMIWTHFDTTPIISTYLVAFVVADFVRVPTEDETINLWCRSKLVPDTKLAQEVVQKSKTLLAEYTNSTSKVPKMDLVALPRYRTGAMANWGLIIIVETSFAYNESVNTIPAKLGVAVIIAHEMAHHWLSNVVTPFWWSQIWLSEGFATFFQIYILNQMFEDLRTMEYFVVGIQQTILHKDINMNMTPITLDVSSPEEI</sequence>
<proteinExistence type="inferred from homology"/>
<dbReference type="AlphaFoldDB" id="E2AWZ7"/>
<comment type="subcellular location">
    <subcellularLocation>
        <location evidence="2">Cell membrane</location>
        <topology evidence="2">Lipid-anchor</topology>
        <topology evidence="2">GPI-anchor</topology>
    </subcellularLocation>
    <subcellularLocation>
        <location evidence="1">Membrane</location>
        <topology evidence="1">Single-pass type II membrane protein</topology>
    </subcellularLocation>
</comment>
<dbReference type="OMA" id="GFANCEN"/>
<evidence type="ECO:0000256" key="6">
    <source>
        <dbReference type="ARBA" id="ARBA00022692"/>
    </source>
</evidence>
<dbReference type="GO" id="GO:0008270">
    <property type="term" value="F:zinc ion binding"/>
    <property type="evidence" value="ECO:0007669"/>
    <property type="project" value="InterPro"/>
</dbReference>
<keyword evidence="13" id="KW-0472">Membrane</keyword>
<dbReference type="Gene3D" id="1.10.390.10">
    <property type="entry name" value="Neutral Protease Domain 2"/>
    <property type="match status" value="1"/>
</dbReference>
<dbReference type="InterPro" id="IPR034016">
    <property type="entry name" value="M1_APN-typ"/>
</dbReference>
<evidence type="ECO:0000256" key="11">
    <source>
        <dbReference type="ARBA" id="ARBA00022989"/>
    </source>
</evidence>
<feature type="non-terminal residue" evidence="20">
    <location>
        <position position="380"/>
    </location>
</feature>
<comment type="similarity">
    <text evidence="3">Belongs to the peptidase M1 family.</text>
</comment>
<dbReference type="GO" id="GO:0005886">
    <property type="term" value="C:plasma membrane"/>
    <property type="evidence" value="ECO:0007669"/>
    <property type="project" value="UniProtKB-SubCell"/>
</dbReference>
<evidence type="ECO:0000256" key="17">
    <source>
        <dbReference type="PIRSR" id="PIRSR634016-3"/>
    </source>
</evidence>
<keyword evidence="14" id="KW-0325">Glycoprotein</keyword>
<dbReference type="InterPro" id="IPR050344">
    <property type="entry name" value="Peptidase_M1_aminopeptidases"/>
</dbReference>
<reference evidence="20 21" key="1">
    <citation type="journal article" date="2010" name="Science">
        <title>Genomic comparison of the ants Camponotus floridanus and Harpegnathos saltator.</title>
        <authorList>
            <person name="Bonasio R."/>
            <person name="Zhang G."/>
            <person name="Ye C."/>
            <person name="Mutti N.S."/>
            <person name="Fang X."/>
            <person name="Qin N."/>
            <person name="Donahue G."/>
            <person name="Yang P."/>
            <person name="Li Q."/>
            <person name="Li C."/>
            <person name="Zhang P."/>
            <person name="Huang Z."/>
            <person name="Berger S.L."/>
            <person name="Reinberg D."/>
            <person name="Wang J."/>
            <person name="Liebig J."/>
        </authorList>
    </citation>
    <scope>NUCLEOTIDE SEQUENCE [LARGE SCALE GENOMIC DNA]</scope>
    <source>
        <strain evidence="21">C129</strain>
    </source>
</reference>
<keyword evidence="12" id="KW-0482">Metalloprotease</keyword>
<dbReference type="InParanoid" id="E2AWZ7"/>
<keyword evidence="11" id="KW-1133">Transmembrane helix</keyword>
<dbReference type="EMBL" id="GL443480">
    <property type="protein sequence ID" value="EFN62042.1"/>
    <property type="molecule type" value="Genomic_DNA"/>
</dbReference>
<dbReference type="GO" id="GO:0006508">
    <property type="term" value="P:proteolysis"/>
    <property type="evidence" value="ECO:0007669"/>
    <property type="project" value="UniProtKB-KW"/>
</dbReference>
<keyword evidence="8" id="KW-0378">Hydrolase</keyword>
<dbReference type="GO" id="GO:0005615">
    <property type="term" value="C:extracellular space"/>
    <property type="evidence" value="ECO:0007669"/>
    <property type="project" value="TreeGrafter"/>
</dbReference>
<dbReference type="PANTHER" id="PTHR11533">
    <property type="entry name" value="PROTEASE M1 ZINC METALLOPROTEASE"/>
    <property type="match status" value="1"/>
</dbReference>
<keyword evidence="6" id="KW-0812">Transmembrane</keyword>
<gene>
    <name evidence="20" type="ORF">EAG_09734</name>
</gene>
<keyword evidence="20" id="KW-0031">Aminopeptidase</keyword>
<dbReference type="GO" id="GO:0005737">
    <property type="term" value="C:cytoplasm"/>
    <property type="evidence" value="ECO:0007669"/>
    <property type="project" value="TreeGrafter"/>
</dbReference>
<evidence type="ECO:0000256" key="7">
    <source>
        <dbReference type="ARBA" id="ARBA00022723"/>
    </source>
</evidence>
<dbReference type="GO" id="GO:0042277">
    <property type="term" value="F:peptide binding"/>
    <property type="evidence" value="ECO:0007669"/>
    <property type="project" value="TreeGrafter"/>
</dbReference>
<evidence type="ECO:0000259" key="19">
    <source>
        <dbReference type="Pfam" id="PF17900"/>
    </source>
</evidence>
<evidence type="ECO:0000256" key="3">
    <source>
        <dbReference type="ARBA" id="ARBA00010136"/>
    </source>
</evidence>
<dbReference type="InterPro" id="IPR027268">
    <property type="entry name" value="Peptidase_M4/M1_CTD_sf"/>
</dbReference>
<dbReference type="InterPro" id="IPR042097">
    <property type="entry name" value="Aminopeptidase_N-like_N_sf"/>
</dbReference>
<evidence type="ECO:0000256" key="15">
    <source>
        <dbReference type="ARBA" id="ARBA00023288"/>
    </source>
</evidence>
<evidence type="ECO:0000256" key="8">
    <source>
        <dbReference type="ARBA" id="ARBA00022801"/>
    </source>
</evidence>
<dbReference type="Proteomes" id="UP000000311">
    <property type="component" value="Unassembled WGS sequence"/>
</dbReference>
<evidence type="ECO:0000259" key="18">
    <source>
        <dbReference type="Pfam" id="PF01433"/>
    </source>
</evidence>
<comment type="cofactor">
    <cofactor evidence="17">
        <name>Zn(2+)</name>
        <dbReference type="ChEBI" id="CHEBI:29105"/>
    </cofactor>
    <text evidence="17">Binds 1 zinc ion per subunit.</text>
</comment>
<keyword evidence="5" id="KW-0645">Protease</keyword>
<dbReference type="SUPFAM" id="SSF63737">
    <property type="entry name" value="Leukotriene A4 hydrolase N-terminal domain"/>
    <property type="match status" value="1"/>
</dbReference>
<dbReference type="PRINTS" id="PR00756">
    <property type="entry name" value="ALADIPTASE"/>
</dbReference>
<feature type="domain" description="Aminopeptidase N-like N-terminal" evidence="19">
    <location>
        <begin position="9"/>
        <end position="199"/>
    </location>
</feature>
<evidence type="ECO:0000256" key="9">
    <source>
        <dbReference type="ARBA" id="ARBA00022833"/>
    </source>
</evidence>
<name>E2AWZ7_CAMFO</name>
<feature type="domain" description="Peptidase M1 membrane alanine aminopeptidase" evidence="18">
    <location>
        <begin position="234"/>
        <end position="380"/>
    </location>
</feature>
<evidence type="ECO:0000256" key="14">
    <source>
        <dbReference type="ARBA" id="ARBA00023180"/>
    </source>
</evidence>
<dbReference type="Gene3D" id="2.60.40.1730">
    <property type="entry name" value="tricorn interacting facor f3 domain"/>
    <property type="match status" value="1"/>
</dbReference>
<protein>
    <submittedName>
        <fullName evidence="20">Puromycin-sensitive aminopeptidase</fullName>
    </submittedName>
</protein>
<dbReference type="InterPro" id="IPR001930">
    <property type="entry name" value="Peptidase_M1"/>
</dbReference>
<dbReference type="PANTHER" id="PTHR11533:SF290">
    <property type="entry name" value="AMINOPEPTIDASE"/>
    <property type="match status" value="1"/>
</dbReference>
<feature type="binding site" evidence="17">
    <location>
        <position position="307"/>
    </location>
    <ligand>
        <name>Zn(2+)</name>
        <dbReference type="ChEBI" id="CHEBI:29105"/>
        <note>catalytic</note>
    </ligand>
</feature>
<dbReference type="OrthoDB" id="510539at2759"/>
<evidence type="ECO:0000256" key="16">
    <source>
        <dbReference type="PIRSR" id="PIRSR634016-1"/>
    </source>
</evidence>
<evidence type="ECO:0000256" key="5">
    <source>
        <dbReference type="ARBA" id="ARBA00022670"/>
    </source>
</evidence>
<dbReference type="FunFam" id="2.60.40.1730:FF:000012">
    <property type="entry name" value="Aminopeptidase N"/>
    <property type="match status" value="1"/>
</dbReference>
<evidence type="ECO:0000256" key="2">
    <source>
        <dbReference type="ARBA" id="ARBA00004609"/>
    </source>
</evidence>
<keyword evidence="15" id="KW-0449">Lipoprotein</keyword>
<evidence type="ECO:0000256" key="4">
    <source>
        <dbReference type="ARBA" id="ARBA00022622"/>
    </source>
</evidence>
<dbReference type="CDD" id="cd09601">
    <property type="entry name" value="M1_APN-Q_like"/>
    <property type="match status" value="1"/>
</dbReference>
<feature type="binding site" evidence="17">
    <location>
        <position position="303"/>
    </location>
    <ligand>
        <name>Zn(2+)</name>
        <dbReference type="ChEBI" id="CHEBI:29105"/>
        <note>catalytic</note>
    </ligand>
</feature>
<dbReference type="Pfam" id="PF17900">
    <property type="entry name" value="Peptidase_M1_N"/>
    <property type="match status" value="1"/>
</dbReference>
<keyword evidence="7 17" id="KW-0479">Metal-binding</keyword>
<feature type="non-terminal residue" evidence="20">
    <location>
        <position position="1"/>
    </location>
</feature>